<keyword evidence="9" id="KW-0175">Coiled coil</keyword>
<keyword evidence="6" id="KW-0418">Kinase</keyword>
<dbReference type="InterPro" id="IPR013656">
    <property type="entry name" value="PAS_4"/>
</dbReference>
<dbReference type="InterPro" id="IPR050736">
    <property type="entry name" value="Sensor_HK_Regulatory"/>
</dbReference>
<comment type="caution">
    <text evidence="11">The sequence shown here is derived from an EMBL/GenBank/DDBJ whole genome shotgun (WGS) entry which is preliminary data.</text>
</comment>
<gene>
    <name evidence="11" type="ORF">A3A08_02390</name>
</gene>
<dbReference type="PRINTS" id="PR00344">
    <property type="entry name" value="BCTRLSENSOR"/>
</dbReference>
<accession>A0A1G2EBW7</accession>
<dbReference type="Pfam" id="PF02518">
    <property type="entry name" value="HATPase_c"/>
    <property type="match status" value="1"/>
</dbReference>
<proteinExistence type="predicted"/>
<evidence type="ECO:0000256" key="1">
    <source>
        <dbReference type="ARBA" id="ARBA00000085"/>
    </source>
</evidence>
<dbReference type="CDD" id="cd00075">
    <property type="entry name" value="HATPase"/>
    <property type="match status" value="1"/>
</dbReference>
<dbReference type="InterPro" id="IPR036890">
    <property type="entry name" value="HATPase_C_sf"/>
</dbReference>
<protein>
    <recommendedName>
        <fullName evidence="2">histidine kinase</fullName>
        <ecNumber evidence="2">2.7.13.3</ecNumber>
    </recommendedName>
</protein>
<keyword evidence="4" id="KW-0808">Transferase</keyword>
<evidence type="ECO:0000256" key="2">
    <source>
        <dbReference type="ARBA" id="ARBA00012438"/>
    </source>
</evidence>
<evidence type="ECO:0000313" key="12">
    <source>
        <dbReference type="Proteomes" id="UP000176406"/>
    </source>
</evidence>
<evidence type="ECO:0000256" key="8">
    <source>
        <dbReference type="ARBA" id="ARBA00023012"/>
    </source>
</evidence>
<dbReference type="InterPro" id="IPR035965">
    <property type="entry name" value="PAS-like_dom_sf"/>
</dbReference>
<dbReference type="GO" id="GO:0000155">
    <property type="term" value="F:phosphorelay sensor kinase activity"/>
    <property type="evidence" value="ECO:0007669"/>
    <property type="project" value="InterPro"/>
</dbReference>
<feature type="domain" description="Histidine kinase" evidence="10">
    <location>
        <begin position="160"/>
        <end position="380"/>
    </location>
</feature>
<dbReference type="Proteomes" id="UP000176406">
    <property type="component" value="Unassembled WGS sequence"/>
</dbReference>
<dbReference type="Pfam" id="PF08448">
    <property type="entry name" value="PAS_4"/>
    <property type="match status" value="1"/>
</dbReference>
<evidence type="ECO:0000256" key="7">
    <source>
        <dbReference type="ARBA" id="ARBA00022840"/>
    </source>
</evidence>
<dbReference type="FunFam" id="3.30.565.10:FF:000037">
    <property type="entry name" value="Hybrid sensor histidine kinase/response regulator"/>
    <property type="match status" value="1"/>
</dbReference>
<name>A0A1G2EBW7_9BACT</name>
<keyword evidence="5" id="KW-0547">Nucleotide-binding</keyword>
<dbReference type="InterPro" id="IPR005467">
    <property type="entry name" value="His_kinase_dom"/>
</dbReference>
<evidence type="ECO:0000256" key="3">
    <source>
        <dbReference type="ARBA" id="ARBA00022553"/>
    </source>
</evidence>
<dbReference type="PROSITE" id="PS50109">
    <property type="entry name" value="HIS_KIN"/>
    <property type="match status" value="1"/>
</dbReference>
<dbReference type="SUPFAM" id="SSF55874">
    <property type="entry name" value="ATPase domain of HSP90 chaperone/DNA topoisomerase II/histidine kinase"/>
    <property type="match status" value="1"/>
</dbReference>
<dbReference type="SUPFAM" id="SSF47384">
    <property type="entry name" value="Homodimeric domain of signal transducing histidine kinase"/>
    <property type="match status" value="1"/>
</dbReference>
<comment type="catalytic activity">
    <reaction evidence="1">
        <text>ATP + protein L-histidine = ADP + protein N-phospho-L-histidine.</text>
        <dbReference type="EC" id="2.7.13.3"/>
    </reaction>
</comment>
<keyword evidence="7" id="KW-0067">ATP-binding</keyword>
<keyword evidence="3" id="KW-0597">Phosphoprotein</keyword>
<dbReference type="SUPFAM" id="SSF55785">
    <property type="entry name" value="PYP-like sensor domain (PAS domain)"/>
    <property type="match status" value="1"/>
</dbReference>
<reference evidence="11 12" key="1">
    <citation type="journal article" date="2016" name="Nat. Commun.">
        <title>Thousands of microbial genomes shed light on interconnected biogeochemical processes in an aquifer system.</title>
        <authorList>
            <person name="Anantharaman K."/>
            <person name="Brown C.T."/>
            <person name="Hug L.A."/>
            <person name="Sharon I."/>
            <person name="Castelle C.J."/>
            <person name="Probst A.J."/>
            <person name="Thomas B.C."/>
            <person name="Singh A."/>
            <person name="Wilkins M.J."/>
            <person name="Karaoz U."/>
            <person name="Brodie E.L."/>
            <person name="Williams K.H."/>
            <person name="Hubbard S.S."/>
            <person name="Banfield J.F."/>
        </authorList>
    </citation>
    <scope>NUCLEOTIDE SEQUENCE [LARGE SCALE GENOMIC DNA]</scope>
</reference>
<dbReference type="SMART" id="SM00387">
    <property type="entry name" value="HATPase_c"/>
    <property type="match status" value="1"/>
</dbReference>
<dbReference type="Gene3D" id="1.10.287.130">
    <property type="match status" value="1"/>
</dbReference>
<evidence type="ECO:0000256" key="9">
    <source>
        <dbReference type="SAM" id="Coils"/>
    </source>
</evidence>
<dbReference type="InterPro" id="IPR003594">
    <property type="entry name" value="HATPase_dom"/>
</dbReference>
<dbReference type="Gene3D" id="3.30.450.20">
    <property type="entry name" value="PAS domain"/>
    <property type="match status" value="1"/>
</dbReference>
<organism evidence="11 12">
    <name type="scientific">Candidatus Nealsonbacteria bacterium RIFCSPLOWO2_01_FULL_41_9</name>
    <dbReference type="NCBI Taxonomy" id="1801671"/>
    <lineage>
        <taxon>Bacteria</taxon>
        <taxon>Candidatus Nealsoniibacteriota</taxon>
    </lineage>
</organism>
<dbReference type="Pfam" id="PF00512">
    <property type="entry name" value="HisKA"/>
    <property type="match status" value="1"/>
</dbReference>
<dbReference type="InterPro" id="IPR003661">
    <property type="entry name" value="HisK_dim/P_dom"/>
</dbReference>
<dbReference type="InterPro" id="IPR004358">
    <property type="entry name" value="Sig_transdc_His_kin-like_C"/>
</dbReference>
<dbReference type="InterPro" id="IPR036097">
    <property type="entry name" value="HisK_dim/P_sf"/>
</dbReference>
<evidence type="ECO:0000256" key="6">
    <source>
        <dbReference type="ARBA" id="ARBA00022777"/>
    </source>
</evidence>
<dbReference type="PANTHER" id="PTHR43711">
    <property type="entry name" value="TWO-COMPONENT HISTIDINE KINASE"/>
    <property type="match status" value="1"/>
</dbReference>
<dbReference type="SMART" id="SM00388">
    <property type="entry name" value="HisKA"/>
    <property type="match status" value="1"/>
</dbReference>
<evidence type="ECO:0000313" key="11">
    <source>
        <dbReference type="EMBL" id="OGZ23333.1"/>
    </source>
</evidence>
<feature type="coiled-coil region" evidence="9">
    <location>
        <begin position="18"/>
        <end position="45"/>
    </location>
</feature>
<dbReference type="EC" id="2.7.13.3" evidence="2"/>
<dbReference type="CDD" id="cd00082">
    <property type="entry name" value="HisKA"/>
    <property type="match status" value="1"/>
</dbReference>
<dbReference type="EMBL" id="MHMG01000019">
    <property type="protein sequence ID" value="OGZ23333.1"/>
    <property type="molecule type" value="Genomic_DNA"/>
</dbReference>
<dbReference type="Gene3D" id="3.30.565.10">
    <property type="entry name" value="Histidine kinase-like ATPase, C-terminal domain"/>
    <property type="match status" value="1"/>
</dbReference>
<dbReference type="PANTHER" id="PTHR43711:SF30">
    <property type="entry name" value="HISTIDINE KINASE"/>
    <property type="match status" value="1"/>
</dbReference>
<evidence type="ECO:0000256" key="5">
    <source>
        <dbReference type="ARBA" id="ARBA00022741"/>
    </source>
</evidence>
<dbReference type="AlphaFoldDB" id="A0A1G2EBW7"/>
<evidence type="ECO:0000259" key="10">
    <source>
        <dbReference type="PROSITE" id="PS50109"/>
    </source>
</evidence>
<evidence type="ECO:0000256" key="4">
    <source>
        <dbReference type="ARBA" id="ARBA00022679"/>
    </source>
</evidence>
<sequence>MVPQKKKLKISTGEKDFRKALLNILEDVDRERKRAEEEKDKTLSIITNFSDGLLFFDKEKKLSLINPQAGKFFKVKSGDVIGKAFSELAAIPTVAPVISLVGGALAEIFRQEAKIREDLVLETSAIPIMSGKEKTGTLLVLHDVTREKTIEKMKTEFVSLAAHQLRTPLSAIKWALRMFIDGDLGQLSSEQIEMIQKTYQSNERMVSLINDLLDTTRIEEGKYLFKPVLTDIEPIMQFVVGSYREEAKRRNIILEFNRPQERTPKAVVDVEKIRIAIQNIIDNAVKYTPSGGRVTVSLNYDKKELEVIIKDTGLGIPKDQKERIFSKFFRGSNIIKVETDGSGLGLFIAKNIIEAHGGRIGFESEEGKGTTFYFFLPIKEEFAEFLKEF</sequence>
<keyword evidence="8" id="KW-0902">Two-component regulatory system</keyword>
<dbReference type="GO" id="GO:0005524">
    <property type="term" value="F:ATP binding"/>
    <property type="evidence" value="ECO:0007669"/>
    <property type="project" value="UniProtKB-KW"/>
</dbReference>